<evidence type="ECO:0000313" key="3">
    <source>
        <dbReference type="Proteomes" id="UP000281985"/>
    </source>
</evidence>
<feature type="transmembrane region" description="Helical" evidence="1">
    <location>
        <begin position="73"/>
        <end position="92"/>
    </location>
</feature>
<name>A0A3M0G0J1_9FLAO</name>
<organism evidence="2 3">
    <name type="scientific">Dokdonia sinensis</name>
    <dbReference type="NCBI Taxonomy" id="2479847"/>
    <lineage>
        <taxon>Bacteria</taxon>
        <taxon>Pseudomonadati</taxon>
        <taxon>Bacteroidota</taxon>
        <taxon>Flavobacteriia</taxon>
        <taxon>Flavobacteriales</taxon>
        <taxon>Flavobacteriaceae</taxon>
        <taxon>Dokdonia</taxon>
    </lineage>
</organism>
<gene>
    <name evidence="2" type="ORF">EAX61_09295</name>
</gene>
<feature type="transmembrane region" description="Helical" evidence="1">
    <location>
        <begin position="7"/>
        <end position="29"/>
    </location>
</feature>
<dbReference type="Proteomes" id="UP000281985">
    <property type="component" value="Unassembled WGS sequence"/>
</dbReference>
<protein>
    <submittedName>
        <fullName evidence="2">DUF4199 domain-containing protein</fullName>
    </submittedName>
</protein>
<feature type="transmembrane region" description="Helical" evidence="1">
    <location>
        <begin position="35"/>
        <end position="52"/>
    </location>
</feature>
<sequence length="161" mass="17392">MSKFILPIRFAIAISGSLIAYFLIIALFGWHTNPLFSLFNGVITGFGLYEVVKYTKIKKGDAFQYGDGFSAGLVAGFVATLIFTLFFGIYAGNLAPDFLENLVGPWSGTASLGVTLFTVAIGGFATTIVITLSLMQLFKPSWNTEGTKRVLKERGDAIKGN</sequence>
<evidence type="ECO:0000313" key="2">
    <source>
        <dbReference type="EMBL" id="RMB58491.1"/>
    </source>
</evidence>
<keyword evidence="1" id="KW-0472">Membrane</keyword>
<proteinExistence type="predicted"/>
<dbReference type="Pfam" id="PF13858">
    <property type="entry name" value="DUF4199"/>
    <property type="match status" value="1"/>
</dbReference>
<dbReference type="InterPro" id="IPR025250">
    <property type="entry name" value="DUF4199"/>
</dbReference>
<keyword evidence="1" id="KW-1133">Transmembrane helix</keyword>
<evidence type="ECO:0000256" key="1">
    <source>
        <dbReference type="SAM" id="Phobius"/>
    </source>
</evidence>
<dbReference type="EMBL" id="REFV01000008">
    <property type="protein sequence ID" value="RMB58491.1"/>
    <property type="molecule type" value="Genomic_DNA"/>
</dbReference>
<keyword evidence="1" id="KW-0812">Transmembrane</keyword>
<dbReference type="OrthoDB" id="1450060at2"/>
<comment type="caution">
    <text evidence="2">The sequence shown here is derived from an EMBL/GenBank/DDBJ whole genome shotgun (WGS) entry which is preliminary data.</text>
</comment>
<reference evidence="2 3" key="1">
    <citation type="submission" date="2018-10" db="EMBL/GenBank/DDBJ databases">
        <title>Dokdonia luteus sp. nov., isolated from sea water.</title>
        <authorList>
            <person name="Zhou L.Y."/>
            <person name="Du Z.J."/>
        </authorList>
    </citation>
    <scope>NUCLEOTIDE SEQUENCE [LARGE SCALE GENOMIC DNA]</scope>
    <source>
        <strain evidence="2 3">SH27</strain>
    </source>
</reference>
<dbReference type="AlphaFoldDB" id="A0A3M0G0J1"/>
<accession>A0A3M0G0J1</accession>
<feature type="transmembrane region" description="Helical" evidence="1">
    <location>
        <begin position="112"/>
        <end position="134"/>
    </location>
</feature>
<dbReference type="RefSeq" id="WP_121917415.1">
    <property type="nucleotide sequence ID" value="NZ_REFV01000008.1"/>
</dbReference>
<keyword evidence="3" id="KW-1185">Reference proteome</keyword>